<dbReference type="InterPro" id="IPR037898">
    <property type="entry name" value="NudC_fam"/>
</dbReference>
<dbReference type="GO" id="GO:0051082">
    <property type="term" value="F:unfolded protein binding"/>
    <property type="evidence" value="ECO:0007669"/>
    <property type="project" value="TreeGrafter"/>
</dbReference>
<evidence type="ECO:0000313" key="7">
    <source>
        <dbReference type="Proteomes" id="UP000807469"/>
    </source>
</evidence>
<dbReference type="OrthoDB" id="266138at2759"/>
<dbReference type="GO" id="GO:0005737">
    <property type="term" value="C:cytoplasm"/>
    <property type="evidence" value="ECO:0007669"/>
    <property type="project" value="UniProtKB-SubCell"/>
</dbReference>
<keyword evidence="4" id="KW-0472">Membrane</keyword>
<accession>A0A9P5YZ48</accession>
<dbReference type="Gene3D" id="2.60.40.790">
    <property type="match status" value="1"/>
</dbReference>
<reference evidence="6" key="1">
    <citation type="submission" date="2020-11" db="EMBL/GenBank/DDBJ databases">
        <authorList>
            <consortium name="DOE Joint Genome Institute"/>
            <person name="Ahrendt S."/>
            <person name="Riley R."/>
            <person name="Andreopoulos W."/>
            <person name="Labutti K."/>
            <person name="Pangilinan J."/>
            <person name="Ruiz-Duenas F.J."/>
            <person name="Barrasa J.M."/>
            <person name="Sanchez-Garcia M."/>
            <person name="Camarero S."/>
            <person name="Miyauchi S."/>
            <person name="Serrano A."/>
            <person name="Linde D."/>
            <person name="Babiker R."/>
            <person name="Drula E."/>
            <person name="Ayuso-Fernandez I."/>
            <person name="Pacheco R."/>
            <person name="Padilla G."/>
            <person name="Ferreira P."/>
            <person name="Barriuso J."/>
            <person name="Kellner H."/>
            <person name="Castanera R."/>
            <person name="Alfaro M."/>
            <person name="Ramirez L."/>
            <person name="Pisabarro A.G."/>
            <person name="Kuo A."/>
            <person name="Tritt A."/>
            <person name="Lipzen A."/>
            <person name="He G."/>
            <person name="Yan M."/>
            <person name="Ng V."/>
            <person name="Cullen D."/>
            <person name="Martin F."/>
            <person name="Rosso M.-N."/>
            <person name="Henrissat B."/>
            <person name="Hibbett D."/>
            <person name="Martinez A.T."/>
            <person name="Grigoriev I.V."/>
        </authorList>
    </citation>
    <scope>NUCLEOTIDE SEQUENCE</scope>
    <source>
        <strain evidence="6">CIRM-BRFM 674</strain>
    </source>
</reference>
<organism evidence="6 7">
    <name type="scientific">Pholiota conissans</name>
    <dbReference type="NCBI Taxonomy" id="109636"/>
    <lineage>
        <taxon>Eukaryota</taxon>
        <taxon>Fungi</taxon>
        <taxon>Dikarya</taxon>
        <taxon>Basidiomycota</taxon>
        <taxon>Agaricomycotina</taxon>
        <taxon>Agaricomycetes</taxon>
        <taxon>Agaricomycetidae</taxon>
        <taxon>Agaricales</taxon>
        <taxon>Agaricineae</taxon>
        <taxon>Strophariaceae</taxon>
        <taxon>Pholiota</taxon>
    </lineage>
</organism>
<dbReference type="AlphaFoldDB" id="A0A9P5YZ48"/>
<evidence type="ECO:0000256" key="4">
    <source>
        <dbReference type="SAM" id="Phobius"/>
    </source>
</evidence>
<dbReference type="PANTHER" id="PTHR12356">
    <property type="entry name" value="NUCLEAR MOVEMENT PROTEIN NUDC"/>
    <property type="match status" value="1"/>
</dbReference>
<dbReference type="SUPFAM" id="SSF49764">
    <property type="entry name" value="HSP20-like chaperones"/>
    <property type="match status" value="1"/>
</dbReference>
<dbReference type="PANTHER" id="PTHR12356:SF3">
    <property type="entry name" value="NUCLEAR MIGRATION PROTEIN NUDC"/>
    <property type="match status" value="1"/>
</dbReference>
<evidence type="ECO:0000313" key="6">
    <source>
        <dbReference type="EMBL" id="KAF9476690.1"/>
    </source>
</evidence>
<comment type="subcellular location">
    <subcellularLocation>
        <location evidence="1">Cytoplasm</location>
    </subcellularLocation>
</comment>
<dbReference type="InterPro" id="IPR008978">
    <property type="entry name" value="HSP20-like_chaperone"/>
</dbReference>
<dbReference type="Proteomes" id="UP000807469">
    <property type="component" value="Unassembled WGS sequence"/>
</dbReference>
<dbReference type="EMBL" id="MU155285">
    <property type="protein sequence ID" value="KAF9476690.1"/>
    <property type="molecule type" value="Genomic_DNA"/>
</dbReference>
<evidence type="ECO:0000256" key="1">
    <source>
        <dbReference type="ARBA" id="ARBA00004496"/>
    </source>
</evidence>
<proteinExistence type="predicted"/>
<feature type="compositionally biased region" description="Low complexity" evidence="3">
    <location>
        <begin position="87"/>
        <end position="98"/>
    </location>
</feature>
<keyword evidence="4" id="KW-1133">Transmembrane helix</keyword>
<dbReference type="PROSITE" id="PS51203">
    <property type="entry name" value="CS"/>
    <property type="match status" value="1"/>
</dbReference>
<dbReference type="InterPro" id="IPR007052">
    <property type="entry name" value="CS_dom"/>
</dbReference>
<dbReference type="GO" id="GO:0006457">
    <property type="term" value="P:protein folding"/>
    <property type="evidence" value="ECO:0007669"/>
    <property type="project" value="TreeGrafter"/>
</dbReference>
<name>A0A9P5YZ48_9AGAR</name>
<keyword evidence="7" id="KW-1185">Reference proteome</keyword>
<dbReference type="Pfam" id="PF04969">
    <property type="entry name" value="CS"/>
    <property type="match status" value="1"/>
</dbReference>
<keyword evidence="4" id="KW-0812">Transmembrane</keyword>
<feature type="transmembrane region" description="Helical" evidence="4">
    <location>
        <begin position="463"/>
        <end position="488"/>
    </location>
</feature>
<protein>
    <recommendedName>
        <fullName evidence="5">CS domain-containing protein</fullName>
    </recommendedName>
</protein>
<evidence type="ECO:0000259" key="5">
    <source>
        <dbReference type="PROSITE" id="PS51203"/>
    </source>
</evidence>
<feature type="compositionally biased region" description="Low complexity" evidence="3">
    <location>
        <begin position="172"/>
        <end position="187"/>
    </location>
</feature>
<feature type="domain" description="CS" evidence="5">
    <location>
        <begin position="7"/>
        <end position="211"/>
    </location>
</feature>
<feature type="region of interest" description="Disordered" evidence="3">
    <location>
        <begin position="72"/>
        <end position="99"/>
    </location>
</feature>
<gene>
    <name evidence="6" type="ORF">BDN70DRAFT_882072</name>
</gene>
<comment type="caution">
    <text evidence="6">The sequence shown here is derived from an EMBL/GenBank/DDBJ whole genome shotgun (WGS) entry which is preliminary data.</text>
</comment>
<evidence type="ECO:0000256" key="3">
    <source>
        <dbReference type="SAM" id="MobiDB-lite"/>
    </source>
</evidence>
<feature type="region of interest" description="Disordered" evidence="3">
    <location>
        <begin position="152"/>
        <end position="187"/>
    </location>
</feature>
<sequence>MDKYNERAYFPYSWHQSHDQATVLLMVPYNIQDEDLSVLIDQQYLIVGVRDHAPIVKGKLYGSVDTASSVWQLEPRATRQSGRERTTSTASTTSTHSSYAFVSDPDISSSFAASLESGPVSDAEDVGYSPSPALSSPNLSFTDEVLYPIPRRKLPLNPVQPQSRSVSPGGHTHPSITSSLSSLESGHSPRNGRLLTIHLEKEKSVIWPSLIVGPVPEDLASSITNTVIVFDASEEKVDKYNMDPTSLALIALELCDIRKEKEDAFEYFLRAWQYAHVPSATMRLVSHYLPLDETFVFHENSEADAAEISESLKYYYTSVGGPRGLAQLYLEAGLLHLEGAASTLLAASYSSLSSIRIPLHAQIGEGGTEAWRRDREAAAKFFDRARELYPTLDIPALPVEGAIELEMPSMHLPTSSPESEQSKESYEPDSEHEAPIIRRRRKKEEETVVEKTRTDLDDYDNAWYLYIPGIIGAGTALLVVGIVGALSFSTWSRRNQGS</sequence>
<evidence type="ECO:0000256" key="2">
    <source>
        <dbReference type="ARBA" id="ARBA00022490"/>
    </source>
</evidence>
<feature type="region of interest" description="Disordered" evidence="3">
    <location>
        <begin position="410"/>
        <end position="451"/>
    </location>
</feature>
<keyword evidence="2" id="KW-0963">Cytoplasm</keyword>
<feature type="compositionally biased region" description="Basic and acidic residues" evidence="3">
    <location>
        <begin position="420"/>
        <end position="436"/>
    </location>
</feature>